<dbReference type="Pfam" id="PF07179">
    <property type="entry name" value="SseB"/>
    <property type="match status" value="1"/>
</dbReference>
<dbReference type="PATRIC" id="fig|33881.3.peg.29"/>
<dbReference type="Proteomes" id="UP000078252">
    <property type="component" value="Unassembled WGS sequence"/>
</dbReference>
<sequence length="127" mass="14184">MADKEQRFRSEQLEEALAKQDVAAVAFALRNDIVIVPRLVTGKKDMQVRVFGREGSDKRILLLFSSADAYTAMVPNEKIRQVMVYDGPRLEAFLAEHLDSLEGVFFDIAGPNTMQSTPEDLLAALRA</sequence>
<dbReference type="OrthoDB" id="5022246at2"/>
<dbReference type="STRING" id="33881.NS184_00135"/>
<feature type="domain" description="SseB protein N-terminal" evidence="1">
    <location>
        <begin position="12"/>
        <end position="121"/>
    </location>
</feature>
<evidence type="ECO:0000259" key="1">
    <source>
        <dbReference type="Pfam" id="PF07179"/>
    </source>
</evidence>
<accession>A0A147DBU9</accession>
<proteinExistence type="predicted"/>
<reference evidence="2 3" key="1">
    <citation type="journal article" date="2016" name="Front. Microbiol.">
        <title>Genomic Resource of Rice Seed Associated Bacteria.</title>
        <authorList>
            <person name="Midha S."/>
            <person name="Bansal K."/>
            <person name="Sharma S."/>
            <person name="Kumar N."/>
            <person name="Patil P.P."/>
            <person name="Chaudhry V."/>
            <person name="Patil P.B."/>
        </authorList>
    </citation>
    <scope>NUCLEOTIDE SEQUENCE [LARGE SCALE GENOMIC DNA]</scope>
    <source>
        <strain evidence="2 3">NS184</strain>
    </source>
</reference>
<protein>
    <recommendedName>
        <fullName evidence="1">SseB protein N-terminal domain-containing protein</fullName>
    </recommendedName>
</protein>
<gene>
    <name evidence="2" type="ORF">NS184_00135</name>
</gene>
<comment type="caution">
    <text evidence="2">The sequence shown here is derived from an EMBL/GenBank/DDBJ whole genome shotgun (WGS) entry which is preliminary data.</text>
</comment>
<evidence type="ECO:0000313" key="3">
    <source>
        <dbReference type="Proteomes" id="UP000078252"/>
    </source>
</evidence>
<dbReference type="EMBL" id="LDQC01000001">
    <property type="protein sequence ID" value="KTR11845.1"/>
    <property type="molecule type" value="Genomic_DNA"/>
</dbReference>
<dbReference type="InterPro" id="IPR009839">
    <property type="entry name" value="SseB_N"/>
</dbReference>
<organism evidence="2 3">
    <name type="scientific">Curtobacterium luteum</name>
    <dbReference type="NCBI Taxonomy" id="33881"/>
    <lineage>
        <taxon>Bacteria</taxon>
        <taxon>Bacillati</taxon>
        <taxon>Actinomycetota</taxon>
        <taxon>Actinomycetes</taxon>
        <taxon>Micrococcales</taxon>
        <taxon>Microbacteriaceae</taxon>
        <taxon>Curtobacterium</taxon>
    </lineage>
</organism>
<evidence type="ECO:0000313" key="2">
    <source>
        <dbReference type="EMBL" id="KTR11845.1"/>
    </source>
</evidence>
<dbReference type="RefSeq" id="WP_058724124.1">
    <property type="nucleotide sequence ID" value="NZ_LDQC01000001.1"/>
</dbReference>
<dbReference type="AlphaFoldDB" id="A0A147DBU9"/>
<name>A0A147DBU9_9MICO</name>